<feature type="region of interest" description="Disordered" evidence="9">
    <location>
        <begin position="537"/>
        <end position="632"/>
    </location>
</feature>
<feature type="compositionally biased region" description="Polar residues" evidence="9">
    <location>
        <begin position="948"/>
        <end position="957"/>
    </location>
</feature>
<feature type="compositionally biased region" description="Basic and acidic residues" evidence="9">
    <location>
        <begin position="1373"/>
        <end position="1385"/>
    </location>
</feature>
<feature type="region of interest" description="Disordered" evidence="9">
    <location>
        <begin position="1373"/>
        <end position="1400"/>
    </location>
</feature>
<evidence type="ECO:0000256" key="7">
    <source>
        <dbReference type="ARBA" id="ARBA00067320"/>
    </source>
</evidence>
<evidence type="ECO:0000256" key="6">
    <source>
        <dbReference type="ARBA" id="ARBA00065571"/>
    </source>
</evidence>
<dbReference type="PROSITE" id="PS51366">
    <property type="entry name" value="MI"/>
    <property type="match status" value="1"/>
</dbReference>
<evidence type="ECO:0000256" key="5">
    <source>
        <dbReference type="ARBA" id="ARBA00053217"/>
    </source>
</evidence>
<feature type="compositionally biased region" description="Basic and acidic residues" evidence="9">
    <location>
        <begin position="186"/>
        <end position="198"/>
    </location>
</feature>
<feature type="compositionally biased region" description="Polar residues" evidence="9">
    <location>
        <begin position="1063"/>
        <end position="1072"/>
    </location>
</feature>
<dbReference type="GO" id="GO:0016281">
    <property type="term" value="C:eukaryotic translation initiation factor 4F complex"/>
    <property type="evidence" value="ECO:0007669"/>
    <property type="project" value="TreeGrafter"/>
</dbReference>
<comment type="subunit">
    <text evidence="6">EIF4F is a multi-subunit complex, the composition of which varies with external and internal environmental conditions. It is composed of at least EIF4A, EIF4E and EIF4G. In higher plants two isoforms of EIF4F have been identified, named isoform EIF4F and isoform EIF(iso)4F. Isoform EIF4F has subunits p220 and p26, whereas isoform EIF(iso)4F has subunits p82 and p28.</text>
</comment>
<name>A0A9D5CD36_9LILI</name>
<feature type="compositionally biased region" description="Polar residues" evidence="9">
    <location>
        <begin position="836"/>
        <end position="848"/>
    </location>
</feature>
<feature type="compositionally biased region" description="Low complexity" evidence="9">
    <location>
        <begin position="1011"/>
        <end position="1023"/>
    </location>
</feature>
<reference evidence="11" key="2">
    <citation type="journal article" date="2022" name="Hortic Res">
        <title>The genome of Dioscorea zingiberensis sheds light on the biosynthesis, origin and evolution of the medicinally important diosgenin saponins.</title>
        <authorList>
            <person name="Li Y."/>
            <person name="Tan C."/>
            <person name="Li Z."/>
            <person name="Guo J."/>
            <person name="Li S."/>
            <person name="Chen X."/>
            <person name="Wang C."/>
            <person name="Dai X."/>
            <person name="Yang H."/>
            <person name="Song W."/>
            <person name="Hou L."/>
            <person name="Xu J."/>
            <person name="Tong Z."/>
            <person name="Xu A."/>
            <person name="Yuan X."/>
            <person name="Wang W."/>
            <person name="Yang Q."/>
            <person name="Chen L."/>
            <person name="Sun Z."/>
            <person name="Wang K."/>
            <person name="Pan B."/>
            <person name="Chen J."/>
            <person name="Bao Y."/>
            <person name="Liu F."/>
            <person name="Qi X."/>
            <person name="Gang D.R."/>
            <person name="Wen J."/>
            <person name="Li J."/>
        </authorList>
    </citation>
    <scope>NUCLEOTIDE SEQUENCE</scope>
    <source>
        <strain evidence="11">Dzin_1.0</strain>
    </source>
</reference>
<feature type="domain" description="MI" evidence="10">
    <location>
        <begin position="1724"/>
        <end position="1848"/>
    </location>
</feature>
<dbReference type="FunFam" id="1.25.40.180:FF:000034">
    <property type="entry name" value="Eukaryotic translation initiation factor 4G"/>
    <property type="match status" value="1"/>
</dbReference>
<evidence type="ECO:0000256" key="3">
    <source>
        <dbReference type="ARBA" id="ARBA00022845"/>
    </source>
</evidence>
<feature type="compositionally biased region" description="Low complexity" evidence="9">
    <location>
        <begin position="132"/>
        <end position="146"/>
    </location>
</feature>
<accession>A0A9D5CD36</accession>
<reference evidence="11" key="1">
    <citation type="submission" date="2021-03" db="EMBL/GenBank/DDBJ databases">
        <authorList>
            <person name="Li Z."/>
            <person name="Yang C."/>
        </authorList>
    </citation>
    <scope>NUCLEOTIDE SEQUENCE</scope>
    <source>
        <strain evidence="11">Dzin_1.0</strain>
        <tissue evidence="11">Leaf</tissue>
    </source>
</reference>
<proteinExistence type="inferred from homology"/>
<feature type="region of interest" description="Disordered" evidence="9">
    <location>
        <begin position="100"/>
        <end position="153"/>
    </location>
</feature>
<dbReference type="GO" id="GO:0003729">
    <property type="term" value="F:mRNA binding"/>
    <property type="evidence" value="ECO:0007669"/>
    <property type="project" value="TreeGrafter"/>
</dbReference>
<keyword evidence="2" id="KW-0396">Initiation factor</keyword>
<dbReference type="PANTHER" id="PTHR23253">
    <property type="entry name" value="EUKARYOTIC TRANSLATION INITIATION FACTOR 4 GAMMA"/>
    <property type="match status" value="1"/>
</dbReference>
<feature type="region of interest" description="Disordered" evidence="9">
    <location>
        <begin position="1"/>
        <end position="80"/>
    </location>
</feature>
<evidence type="ECO:0000313" key="11">
    <source>
        <dbReference type="EMBL" id="KAJ0970749.1"/>
    </source>
</evidence>
<protein>
    <recommendedName>
        <fullName evidence="7">Eukaryotic translation initiation factor 4G</fullName>
    </recommendedName>
    <alternativeName>
        <fullName evidence="8">Eukaryotic initiation factor 4F subunit p220</fullName>
    </alternativeName>
</protein>
<feature type="region of interest" description="Disordered" evidence="9">
    <location>
        <begin position="173"/>
        <end position="252"/>
    </location>
</feature>
<feature type="region of interest" description="Disordered" evidence="9">
    <location>
        <begin position="1527"/>
        <end position="1577"/>
    </location>
</feature>
<feature type="compositionally biased region" description="Low complexity" evidence="9">
    <location>
        <begin position="928"/>
        <end position="940"/>
    </location>
</feature>
<feature type="compositionally biased region" description="Polar residues" evidence="9">
    <location>
        <begin position="402"/>
        <end position="417"/>
    </location>
</feature>
<feature type="compositionally biased region" description="Low complexity" evidence="9">
    <location>
        <begin position="45"/>
        <end position="56"/>
    </location>
</feature>
<feature type="compositionally biased region" description="Polar residues" evidence="9">
    <location>
        <begin position="584"/>
        <end position="602"/>
    </location>
</feature>
<feature type="compositionally biased region" description="Basic and acidic residues" evidence="9">
    <location>
        <begin position="380"/>
        <end position="394"/>
    </location>
</feature>
<feature type="compositionally biased region" description="Polar residues" evidence="9">
    <location>
        <begin position="115"/>
        <end position="126"/>
    </location>
</feature>
<feature type="compositionally biased region" description="Polar residues" evidence="9">
    <location>
        <begin position="553"/>
        <end position="570"/>
    </location>
</feature>
<feature type="region of interest" description="Disordered" evidence="9">
    <location>
        <begin position="927"/>
        <end position="1081"/>
    </location>
</feature>
<evidence type="ECO:0000256" key="8">
    <source>
        <dbReference type="ARBA" id="ARBA00079578"/>
    </source>
</evidence>
<feature type="compositionally biased region" description="Polar residues" evidence="9">
    <location>
        <begin position="669"/>
        <end position="679"/>
    </location>
</feature>
<gene>
    <name evidence="11" type="ORF">J5N97_018708</name>
</gene>
<dbReference type="Gene3D" id="1.25.40.180">
    <property type="match status" value="2"/>
</dbReference>
<dbReference type="InterPro" id="IPR003890">
    <property type="entry name" value="MIF4G-like_typ-3"/>
</dbReference>
<feature type="compositionally biased region" description="Low complexity" evidence="9">
    <location>
        <begin position="680"/>
        <end position="695"/>
    </location>
</feature>
<comment type="function">
    <text evidence="5">Component of the protein complex eIF4F, which is involved in the recognition of the mRNA cap, ATP-dependent unwinding of 5'-terminal secondary structure and recruitment of mRNA to the ribosome.</text>
</comment>
<dbReference type="SMART" id="SM00543">
    <property type="entry name" value="MIF4G"/>
    <property type="match status" value="1"/>
</dbReference>
<dbReference type="SUPFAM" id="SSF48371">
    <property type="entry name" value="ARM repeat"/>
    <property type="match status" value="2"/>
</dbReference>
<feature type="compositionally biased region" description="Polar residues" evidence="9">
    <location>
        <begin position="757"/>
        <end position="769"/>
    </location>
</feature>
<dbReference type="EMBL" id="JAGGNH010000005">
    <property type="protein sequence ID" value="KAJ0970749.1"/>
    <property type="molecule type" value="Genomic_DNA"/>
</dbReference>
<dbReference type="Pfam" id="PF02847">
    <property type="entry name" value="MA3"/>
    <property type="match status" value="1"/>
</dbReference>
<dbReference type="FunFam" id="1.25.40.180:FF:000024">
    <property type="entry name" value="Eukaryotic translation initiation factor 4G"/>
    <property type="match status" value="1"/>
</dbReference>
<feature type="region of interest" description="Disordered" evidence="9">
    <location>
        <begin position="1680"/>
        <end position="1700"/>
    </location>
</feature>
<dbReference type="InterPro" id="IPR003891">
    <property type="entry name" value="Initiation_fac_eIF4g_MI"/>
</dbReference>
<dbReference type="Pfam" id="PF02854">
    <property type="entry name" value="MIF4G"/>
    <property type="match status" value="1"/>
</dbReference>
<evidence type="ECO:0000256" key="2">
    <source>
        <dbReference type="ARBA" id="ARBA00022540"/>
    </source>
</evidence>
<comment type="caution">
    <text evidence="11">The sequence shown here is derived from an EMBL/GenBank/DDBJ whole genome shotgun (WGS) entry which is preliminary data.</text>
</comment>
<feature type="region of interest" description="Disordered" evidence="9">
    <location>
        <begin position="781"/>
        <end position="850"/>
    </location>
</feature>
<feature type="region of interest" description="Disordered" evidence="9">
    <location>
        <begin position="667"/>
        <end position="695"/>
    </location>
</feature>
<dbReference type="GO" id="GO:0003743">
    <property type="term" value="F:translation initiation factor activity"/>
    <property type="evidence" value="ECO:0007669"/>
    <property type="project" value="UniProtKB-KW"/>
</dbReference>
<evidence type="ECO:0000256" key="4">
    <source>
        <dbReference type="ARBA" id="ARBA00022917"/>
    </source>
</evidence>
<feature type="compositionally biased region" description="Low complexity" evidence="9">
    <location>
        <begin position="873"/>
        <end position="885"/>
    </location>
</feature>
<feature type="compositionally biased region" description="Polar residues" evidence="9">
    <location>
        <begin position="1680"/>
        <end position="1699"/>
    </location>
</feature>
<feature type="region of interest" description="Disordered" evidence="9">
    <location>
        <begin position="871"/>
        <end position="904"/>
    </location>
</feature>
<feature type="compositionally biased region" description="Low complexity" evidence="9">
    <location>
        <begin position="20"/>
        <end position="29"/>
    </location>
</feature>
<feature type="region of interest" description="Disordered" evidence="9">
    <location>
        <begin position="380"/>
        <end position="421"/>
    </location>
</feature>
<feature type="region of interest" description="Disordered" evidence="9">
    <location>
        <begin position="1640"/>
        <end position="1662"/>
    </location>
</feature>
<dbReference type="InterPro" id="IPR016024">
    <property type="entry name" value="ARM-type_fold"/>
</dbReference>
<dbReference type="GO" id="GO:0006417">
    <property type="term" value="P:regulation of translation"/>
    <property type="evidence" value="ECO:0007669"/>
    <property type="project" value="UniProtKB-KW"/>
</dbReference>
<evidence type="ECO:0000313" key="12">
    <source>
        <dbReference type="Proteomes" id="UP001085076"/>
    </source>
</evidence>
<feature type="compositionally biased region" description="Basic and acidic residues" evidence="9">
    <location>
        <begin position="821"/>
        <end position="835"/>
    </location>
</feature>
<evidence type="ECO:0000259" key="10">
    <source>
        <dbReference type="PROSITE" id="PS51366"/>
    </source>
</evidence>
<evidence type="ECO:0000256" key="9">
    <source>
        <dbReference type="SAM" id="MobiDB-lite"/>
    </source>
</evidence>
<feature type="region of interest" description="Disordered" evidence="9">
    <location>
        <begin position="744"/>
        <end position="769"/>
    </location>
</feature>
<dbReference type="OrthoDB" id="514777at2759"/>
<keyword evidence="4" id="KW-0648">Protein biosynthesis</keyword>
<sequence length="1912" mass="206859">MSFNQSKAEKSEGQLRRTGRSGSFGQHRGFSGGGKGGVPAPPPHSSSNHASLSSNRSFKKSGNVQGGHHRVNPASAGPVAGAAVSSNIINQAIRNGAHVQAPSQGSLDAVAPSGSKPTEVSRNSSALPKVRSSQSAAVASDSAAPATPGKGNASKQFTLQFGIINPGIVNGMQIPARTSSAPPNLDEQKRDQARHDSFRAVPTLPLPAAPRYQPQETKKDGVKQSGPGESHPQTQTKIDVRSQVPASSSKALQKSSVLPVAGMPMPMPFQQTQIPFQFGGPDIQLQSQGLTASSLQMPLTLPVGNAAQVPQQMFIPGLQSHPIQPQALMHQGQGLGFAPQMGHQLPPQMSNMGIAIGQQFAQQQSGKFGVQRKTVKITHPETHEELRLDRRTDSYMDGGSSGQRQLPNLAPQSQPLSTLAPPHPINYYPPLQHNSYGPPPMFYPTATSVPLSSNQMTSQGPKHSFSLGQSVQPISFPNQSLNPITGSKTGPPLHIISDSVKLEASSLPTRSSSVQVSIKPSVSSNVDRIGKSSVTIAAPARNSEAPKVIRQISEVTPSPQSRGNDNSLESSVLLPKQPVPEPGSSKQSIASALSLQGTTPSTDVPEAAAAGTEDTRGPVCESYSSEDQPRKSDMLNAFGAIVQSSSMTMDDSKSADVVLPTKDGHTADVVSQTDNSQAISLPDTSTSGLSLSSPSEEYTIVSEVGTSESAEDETMLKPVVSLSCSNDLELKKALVSIEIDSAQTSTCSAPDVDETTSKNLNSSVPQNDHSLAEVVQKSELMKQERSEVSNVQVQDSNSAKVYPISNIGELTISAETGTSVKQEEVTGKEDPDKAIDSQSPSGEKQQLDTCMEEVSHVLEVDLKAEEFDGSLATSSDLTNSESDSSNHPRLVNAEVDKLPPPDTLISKTEVCHQDVGLSSSAVLSLETGSVQASVSSGAGQKVRGKITDSLSDNSGSAALSGPKDKPSLEPAKAKTTNTKKKKRRDLHKADLPGSSDLYNAYKGPEEKHETVSTLDSTNSSSSVDIKDASVNDLNQETVVNEDDGPSKSEVDDWEDAADISTPKLRTSESSHQVDGARKQHDKYGNETIGKKKYSRDFLLTFSEQCTQLPIGFEIGSDVVNAVMSCPVASSYVVDHEAHPSPGRSVDRSSGSTRVDRRTIGIVDDDRWTKFPGSFGPGQEIRHDIGHGATAMNLRPGQGITHGVLRNPRGQPSGQNIGGILSGPLQPMPLPGGVPRNGADADRWQRASNFQRGIPQTPMQVMHKATKKYEIGKVSDEEEAKQRQLKAILNKLTPQNFEKLFAQVKEVNIDNTVTLKGVISQIFDKALMEPTFCEMYASFCFHLATDLPDFIEDNEKVTFKRLLLNKCQEEFERGEREQAEADKAAEEGEIEQSEGEREEKRIKARRRMLGNIRLIGELYKKKMLTERIMHECIKKLLGQYQNPDEEDIEALCKLMSTIGDMIDHPKAKEHMDAYFDLMLKLSTNQKLSSRVRFMLKDAIDLRKNKWQQRRKVEGPKKIEEVHRDAAFERQAQASRSARGPVITSSSRRGAPVDYAPRGATGLSSQHMGGSRGFPPQSRAYGIQDVRSEDRHLFESRTLSVPLPQRPTDDDSITLGPQGGLARGMSIRGQPLVSNALPFAETPSAGENRRPALGPNGYHSTPYNSREEVTFRNFPDRSVGTSYDQSITVDRSSERPLSNAPSGRVQGFIIASQTVSSEAKPLSEEALKDKSLSAIREYYSAKDEEEVALCVKELNSPGFYPTMISLWVTDSFERKNMEREFLAMLLVNLCKSRERLLGHSQLVQGFQYVLSTLEDAVNDAPKAAEFLGQLFAKIILENVVPLADIGRLIREGGEEPGQLIEIGLASEVLGSVLEFIKLEKGDSVLNEIRAKSNLQLEDFRPPHPMKAKKLDAFL</sequence>
<dbReference type="Proteomes" id="UP001085076">
    <property type="component" value="Miscellaneous, Linkage group lg05"/>
</dbReference>
<keyword evidence="3" id="KW-0810">Translation regulation</keyword>
<dbReference type="PANTHER" id="PTHR23253:SF9">
    <property type="entry name" value="EUKARYOTIC TRANSLATION INITIATION FACTOR 4 GAMMA 2"/>
    <property type="match status" value="1"/>
</dbReference>
<evidence type="ECO:0000256" key="1">
    <source>
        <dbReference type="ARBA" id="ARBA00005775"/>
    </source>
</evidence>
<dbReference type="SMART" id="SM00544">
    <property type="entry name" value="MA3"/>
    <property type="match status" value="1"/>
</dbReference>
<feature type="compositionally biased region" description="Basic residues" evidence="9">
    <location>
        <begin position="977"/>
        <end position="986"/>
    </location>
</feature>
<organism evidence="11 12">
    <name type="scientific">Dioscorea zingiberensis</name>
    <dbReference type="NCBI Taxonomy" id="325984"/>
    <lineage>
        <taxon>Eukaryota</taxon>
        <taxon>Viridiplantae</taxon>
        <taxon>Streptophyta</taxon>
        <taxon>Embryophyta</taxon>
        <taxon>Tracheophyta</taxon>
        <taxon>Spermatophyta</taxon>
        <taxon>Magnoliopsida</taxon>
        <taxon>Liliopsida</taxon>
        <taxon>Dioscoreales</taxon>
        <taxon>Dioscoreaceae</taxon>
        <taxon>Dioscorea</taxon>
    </lineage>
</organism>
<feature type="compositionally biased region" description="Polar residues" evidence="9">
    <location>
        <begin position="788"/>
        <end position="799"/>
    </location>
</feature>
<comment type="similarity">
    <text evidence="1">Belongs to the eukaryotic initiation factor 4G family.</text>
</comment>
<keyword evidence="12" id="KW-1185">Reference proteome</keyword>